<feature type="region of interest" description="Disordered" evidence="3">
    <location>
        <begin position="1"/>
        <end position="59"/>
    </location>
</feature>
<organism evidence="5 6">
    <name type="scientific">Dioszegia hungarica</name>
    <dbReference type="NCBI Taxonomy" id="4972"/>
    <lineage>
        <taxon>Eukaryota</taxon>
        <taxon>Fungi</taxon>
        <taxon>Dikarya</taxon>
        <taxon>Basidiomycota</taxon>
        <taxon>Agaricomycotina</taxon>
        <taxon>Tremellomycetes</taxon>
        <taxon>Tremellales</taxon>
        <taxon>Bulleribasidiaceae</taxon>
        <taxon>Dioszegia</taxon>
    </lineage>
</organism>
<evidence type="ECO:0000256" key="1">
    <source>
        <dbReference type="ARBA" id="ARBA00008356"/>
    </source>
</evidence>
<dbReference type="InterPro" id="IPR032054">
    <property type="entry name" value="Cdt1_C"/>
</dbReference>
<feature type="compositionally biased region" description="Pro residues" evidence="3">
    <location>
        <begin position="44"/>
        <end position="56"/>
    </location>
</feature>
<dbReference type="Gene3D" id="1.10.10.1420">
    <property type="entry name" value="DNA replication factor Cdt1, C-terminal WH domain"/>
    <property type="match status" value="1"/>
</dbReference>
<dbReference type="RefSeq" id="XP_052942789.1">
    <property type="nucleotide sequence ID" value="XM_053086144.1"/>
</dbReference>
<dbReference type="GeneID" id="77725345"/>
<feature type="region of interest" description="Disordered" evidence="3">
    <location>
        <begin position="244"/>
        <end position="270"/>
    </location>
</feature>
<evidence type="ECO:0000313" key="6">
    <source>
        <dbReference type="Proteomes" id="UP001164286"/>
    </source>
</evidence>
<feature type="domain" description="DNA replication factor Cdt1 C-terminal" evidence="4">
    <location>
        <begin position="423"/>
        <end position="514"/>
    </location>
</feature>
<gene>
    <name evidence="5" type="ORF">MKK02DRAFT_19756</name>
</gene>
<feature type="compositionally biased region" description="Gly residues" evidence="3">
    <location>
        <begin position="245"/>
        <end position="261"/>
    </location>
</feature>
<proteinExistence type="inferred from homology"/>
<reference evidence="5" key="1">
    <citation type="journal article" date="2022" name="G3 (Bethesda)">
        <title>High quality genome of the basidiomycete yeast Dioszegia hungarica PDD-24b-2 isolated from cloud water.</title>
        <authorList>
            <person name="Jarrige D."/>
            <person name="Haridas S."/>
            <person name="Bleykasten-Grosshans C."/>
            <person name="Joly M."/>
            <person name="Nadalig T."/>
            <person name="Sancelme M."/>
            <person name="Vuilleumier S."/>
            <person name="Grigoriev I.V."/>
            <person name="Amato P."/>
            <person name="Bringel F."/>
        </authorList>
    </citation>
    <scope>NUCLEOTIDE SEQUENCE</scope>
    <source>
        <strain evidence="5">PDD-24b-2</strain>
    </source>
</reference>
<sequence length="603" mass="64671">MGMSEQITPRKRKAVAGETPTKSGGKARTRGRIGRTGLKIRAPTPNPPLVPFPTPPRSRQRRAEYVEPELDISASSSSALLPDTKATKLPVHLETLLTLHRAFNLALSLHLATHPPVLPPHSPNATSVLLPNLTNLLAIRETVERTGCRRFGTAELQRLAWLWTWDGSSMPEERSAKDKASDDDNPFLVNHDSISTSKLEITGLNYVITPTRTLDPSTKRSVYTYGLGILLDLRKGETRQLLHGGSEGGIGNKGQGGGLGAVGRWSGSGEEREEIMRERLEKWVELNGGYEEEQAVLSGGLATPANTRDHARSTIPPIPLLPLPHLPASTLLPAANLFSAALASSTVASSSASPRKAGLSPATARLADAFDMDDKPSMAKVARPGSIEERQQAMRDRIAARKNGKAPQTLASQIAGGPQYTLSRAETQEELKRRSTLSRLEGVAEAVWMLFSAPTAGVSSMSTPPRGRRRAVPMSEAAEVIVKSSKTPISMAEAQTSLVLLCDLCPFFLLLKTIAKQDWLEMPVQVAQGPTSPSNSLLASARLSANLNSPSRNHPKGLVSPGKAVKEGDGGTVAIAGPGSPGRVQRVGGLREVRAVIRRELER</sequence>
<evidence type="ECO:0000313" key="5">
    <source>
        <dbReference type="EMBL" id="KAI9633012.1"/>
    </source>
</evidence>
<name>A0AA38LQ92_9TREE</name>
<dbReference type="AlphaFoldDB" id="A0AA38LQ92"/>
<dbReference type="EMBL" id="JAKWFO010000013">
    <property type="protein sequence ID" value="KAI9633012.1"/>
    <property type="molecule type" value="Genomic_DNA"/>
</dbReference>
<comment type="caution">
    <text evidence="5">The sequence shown here is derived from an EMBL/GenBank/DDBJ whole genome shotgun (WGS) entry which is preliminary data.</text>
</comment>
<comment type="similarity">
    <text evidence="1">Belongs to the Cdt1 family.</text>
</comment>
<accession>A0AA38LQ92</accession>
<dbReference type="InterPro" id="IPR038090">
    <property type="entry name" value="Cdt1_C_WH_dom_sf"/>
</dbReference>
<protein>
    <recommendedName>
        <fullName evidence="4">DNA replication factor Cdt1 C-terminal domain-containing protein</fullName>
    </recommendedName>
</protein>
<feature type="region of interest" description="Disordered" evidence="3">
    <location>
        <begin position="546"/>
        <end position="581"/>
    </location>
</feature>
<feature type="region of interest" description="Disordered" evidence="3">
    <location>
        <begin position="401"/>
        <end position="422"/>
    </location>
</feature>
<evidence type="ECO:0000256" key="3">
    <source>
        <dbReference type="SAM" id="MobiDB-lite"/>
    </source>
</evidence>
<dbReference type="Pfam" id="PF16679">
    <property type="entry name" value="CDT1_C"/>
    <property type="match status" value="1"/>
</dbReference>
<evidence type="ECO:0000256" key="2">
    <source>
        <dbReference type="ARBA" id="ARBA00023306"/>
    </source>
</evidence>
<dbReference type="Proteomes" id="UP001164286">
    <property type="component" value="Unassembled WGS sequence"/>
</dbReference>
<keyword evidence="6" id="KW-1185">Reference proteome</keyword>
<evidence type="ECO:0000259" key="4">
    <source>
        <dbReference type="Pfam" id="PF16679"/>
    </source>
</evidence>
<keyword evidence="2" id="KW-0131">Cell cycle</keyword>